<keyword evidence="2" id="KW-1185">Reference proteome</keyword>
<dbReference type="EMBL" id="JAPFFF010000002">
    <property type="protein sequence ID" value="KAK8896445.1"/>
    <property type="molecule type" value="Genomic_DNA"/>
</dbReference>
<proteinExistence type="predicted"/>
<gene>
    <name evidence="1" type="ORF">M9Y10_014345</name>
</gene>
<protein>
    <submittedName>
        <fullName evidence="1">Uncharacterized protein</fullName>
    </submittedName>
</protein>
<organism evidence="1 2">
    <name type="scientific">Tritrichomonas musculus</name>
    <dbReference type="NCBI Taxonomy" id="1915356"/>
    <lineage>
        <taxon>Eukaryota</taxon>
        <taxon>Metamonada</taxon>
        <taxon>Parabasalia</taxon>
        <taxon>Tritrichomonadida</taxon>
        <taxon>Tritrichomonadidae</taxon>
        <taxon>Tritrichomonas</taxon>
    </lineage>
</organism>
<sequence length="90" mass="10613">MHVNKKVARQYQLSINSYSPEYRACVDSFLLIKEKGPYVRKGDEKLKVILQENSNNQFLLKNHLFMRRNVTKAKQNCPEACFEYGKEQSQ</sequence>
<evidence type="ECO:0000313" key="2">
    <source>
        <dbReference type="Proteomes" id="UP001470230"/>
    </source>
</evidence>
<dbReference type="Proteomes" id="UP001470230">
    <property type="component" value="Unassembled WGS sequence"/>
</dbReference>
<evidence type="ECO:0000313" key="1">
    <source>
        <dbReference type="EMBL" id="KAK8896445.1"/>
    </source>
</evidence>
<accession>A0ABR2KZ99</accession>
<name>A0ABR2KZ99_9EUKA</name>
<reference evidence="1 2" key="1">
    <citation type="submission" date="2024-04" db="EMBL/GenBank/DDBJ databases">
        <title>Tritrichomonas musculus Genome.</title>
        <authorList>
            <person name="Alves-Ferreira E."/>
            <person name="Grigg M."/>
            <person name="Lorenzi H."/>
            <person name="Galac M."/>
        </authorList>
    </citation>
    <scope>NUCLEOTIDE SEQUENCE [LARGE SCALE GENOMIC DNA]</scope>
    <source>
        <strain evidence="1 2">EAF2021</strain>
    </source>
</reference>
<comment type="caution">
    <text evidence="1">The sequence shown here is derived from an EMBL/GenBank/DDBJ whole genome shotgun (WGS) entry which is preliminary data.</text>
</comment>